<evidence type="ECO:0000256" key="4">
    <source>
        <dbReference type="ARBA" id="ARBA00023136"/>
    </source>
</evidence>
<dbReference type="EMBL" id="JAGPXC010000001">
    <property type="protein sequence ID" value="KAH6661204.1"/>
    <property type="molecule type" value="Genomic_DNA"/>
</dbReference>
<evidence type="ECO:0000256" key="3">
    <source>
        <dbReference type="ARBA" id="ARBA00022989"/>
    </source>
</evidence>
<feature type="transmembrane region" description="Helical" evidence="5">
    <location>
        <begin position="450"/>
        <end position="470"/>
    </location>
</feature>
<evidence type="ECO:0000259" key="6">
    <source>
        <dbReference type="PROSITE" id="PS50850"/>
    </source>
</evidence>
<dbReference type="GO" id="GO:0005886">
    <property type="term" value="C:plasma membrane"/>
    <property type="evidence" value="ECO:0007669"/>
    <property type="project" value="TreeGrafter"/>
</dbReference>
<dbReference type="InterPro" id="IPR011701">
    <property type="entry name" value="MFS"/>
</dbReference>
<feature type="transmembrane region" description="Helical" evidence="5">
    <location>
        <begin position="346"/>
        <end position="368"/>
    </location>
</feature>
<feature type="transmembrane region" description="Helical" evidence="5">
    <location>
        <begin position="172"/>
        <end position="190"/>
    </location>
</feature>
<evidence type="ECO:0000313" key="8">
    <source>
        <dbReference type="Proteomes" id="UP000758603"/>
    </source>
</evidence>
<dbReference type="PROSITE" id="PS50850">
    <property type="entry name" value="MFS"/>
    <property type="match status" value="1"/>
</dbReference>
<dbReference type="RefSeq" id="XP_045965335.1">
    <property type="nucleotide sequence ID" value="XM_046101660.1"/>
</dbReference>
<dbReference type="GO" id="GO:0022857">
    <property type="term" value="F:transmembrane transporter activity"/>
    <property type="evidence" value="ECO:0007669"/>
    <property type="project" value="InterPro"/>
</dbReference>
<comment type="subcellular location">
    <subcellularLocation>
        <location evidence="1">Membrane</location>
        <topology evidence="1">Multi-pass membrane protein</topology>
    </subcellularLocation>
</comment>
<dbReference type="GeneID" id="70130552"/>
<accession>A0A9P9A5U9</accession>
<dbReference type="AlphaFoldDB" id="A0A9P9A5U9"/>
<feature type="transmembrane region" description="Helical" evidence="5">
    <location>
        <begin position="41"/>
        <end position="63"/>
    </location>
</feature>
<feature type="transmembrane region" description="Helical" evidence="5">
    <location>
        <begin position="108"/>
        <end position="127"/>
    </location>
</feature>
<evidence type="ECO:0000256" key="5">
    <source>
        <dbReference type="SAM" id="Phobius"/>
    </source>
</evidence>
<proteinExistence type="predicted"/>
<dbReference type="PANTHER" id="PTHR23502:SF160">
    <property type="entry name" value="MAJOR FACILITATOR SUPERFAMILY (MFS) PROFILE DOMAIN-CONTAINING PROTEIN-RELATED"/>
    <property type="match status" value="1"/>
</dbReference>
<dbReference type="InterPro" id="IPR036259">
    <property type="entry name" value="MFS_trans_sf"/>
</dbReference>
<keyword evidence="2 5" id="KW-0812">Transmembrane</keyword>
<gene>
    <name evidence="7" type="ORF">BKA67DRAFT_550475</name>
</gene>
<comment type="caution">
    <text evidence="7">The sequence shown here is derived from an EMBL/GenBank/DDBJ whole genome shotgun (WGS) entry which is preliminary data.</text>
</comment>
<keyword evidence="4 5" id="KW-0472">Membrane</keyword>
<dbReference type="Proteomes" id="UP000758603">
    <property type="component" value="Unassembled WGS sequence"/>
</dbReference>
<feature type="transmembrane region" description="Helical" evidence="5">
    <location>
        <begin position="389"/>
        <end position="408"/>
    </location>
</feature>
<dbReference type="PANTHER" id="PTHR23502">
    <property type="entry name" value="MAJOR FACILITATOR SUPERFAMILY"/>
    <property type="match status" value="1"/>
</dbReference>
<dbReference type="OrthoDB" id="5215911at2759"/>
<feature type="transmembrane region" description="Helical" evidence="5">
    <location>
        <begin position="482"/>
        <end position="502"/>
    </location>
</feature>
<keyword evidence="3 5" id="KW-1133">Transmembrane helix</keyword>
<dbReference type="Gene3D" id="1.20.1250.20">
    <property type="entry name" value="MFS general substrate transporter like domains"/>
    <property type="match status" value="1"/>
</dbReference>
<feature type="transmembrane region" description="Helical" evidence="5">
    <location>
        <begin position="83"/>
        <end position="101"/>
    </location>
</feature>
<feature type="transmembrane region" description="Helical" evidence="5">
    <location>
        <begin position="139"/>
        <end position="160"/>
    </location>
</feature>
<dbReference type="InterPro" id="IPR020846">
    <property type="entry name" value="MFS_dom"/>
</dbReference>
<feature type="domain" description="Major facilitator superfamily (MFS) profile" evidence="6">
    <location>
        <begin position="44"/>
        <end position="510"/>
    </location>
</feature>
<name>A0A9P9A5U9_9PEZI</name>
<dbReference type="SUPFAM" id="SSF103473">
    <property type="entry name" value="MFS general substrate transporter"/>
    <property type="match status" value="1"/>
</dbReference>
<dbReference type="Pfam" id="PF07690">
    <property type="entry name" value="MFS_1"/>
    <property type="match status" value="1"/>
</dbReference>
<keyword evidence="8" id="KW-1185">Reference proteome</keyword>
<organism evidence="7 8">
    <name type="scientific">Truncatella angustata</name>
    <dbReference type="NCBI Taxonomy" id="152316"/>
    <lineage>
        <taxon>Eukaryota</taxon>
        <taxon>Fungi</taxon>
        <taxon>Dikarya</taxon>
        <taxon>Ascomycota</taxon>
        <taxon>Pezizomycotina</taxon>
        <taxon>Sordariomycetes</taxon>
        <taxon>Xylariomycetidae</taxon>
        <taxon>Amphisphaeriales</taxon>
        <taxon>Sporocadaceae</taxon>
        <taxon>Truncatella</taxon>
    </lineage>
</organism>
<feature type="transmembrane region" description="Helical" evidence="5">
    <location>
        <begin position="414"/>
        <end position="438"/>
    </location>
</feature>
<evidence type="ECO:0000256" key="2">
    <source>
        <dbReference type="ARBA" id="ARBA00022692"/>
    </source>
</evidence>
<evidence type="ECO:0000313" key="7">
    <source>
        <dbReference type="EMBL" id="KAH6661204.1"/>
    </source>
</evidence>
<feature type="transmembrane region" description="Helical" evidence="5">
    <location>
        <begin position="309"/>
        <end position="334"/>
    </location>
</feature>
<evidence type="ECO:0000256" key="1">
    <source>
        <dbReference type="ARBA" id="ARBA00004141"/>
    </source>
</evidence>
<protein>
    <submittedName>
        <fullName evidence="7">Major facilitator superfamily domain-containing protein</fullName>
    </submittedName>
</protein>
<sequence>MTEFRHPDCLPTFQKKISPTDLQNQTSTASHIKMSPWNWPLWWRMLILLNMSFYNFLGNAFAAGVPPLFGLIIEEFDVTTEQVSGLSTFVLLALGLSNIFALPSEAIVGKRFTIIISLVVFLAASIWSGEAATFESLRAARIIGGLAGGLVEALGPTVVVEIFPEHQLGRAMVIYVGFLAAGSALGPVVAGAVASQLGSWRWYARILSMGIFANLVGCLAMLPETSHGTNSGITLPEPTDLVDKDELSDKPQQMTKDHVGNDVPLESGGKSMSQIYWIRSWSLLYVRQDWRAAIALTYQPLQLCAAPQIVLTVLVFGLTIGWTVLTSILLPNVYQAPPLLWGPLQIGLFNFAPFIGLVIGLPVGGFLADRISNRATRQHYHDPRNRLPMILFGGLISPAGCIIMGYGLQSSTRWIIVAIGYAMLTTGLTSSANVLLTYSVDCFPQRAGHIGVLVNITKNCLAFGVSYATMDWYMATGPLIQYATMGGLLWFAYLFVIPMYIFSKRLLRTSSRWAV</sequence>
<reference evidence="7" key="1">
    <citation type="journal article" date="2021" name="Nat. Commun.">
        <title>Genetic determinants of endophytism in the Arabidopsis root mycobiome.</title>
        <authorList>
            <person name="Mesny F."/>
            <person name="Miyauchi S."/>
            <person name="Thiergart T."/>
            <person name="Pickel B."/>
            <person name="Atanasova L."/>
            <person name="Karlsson M."/>
            <person name="Huettel B."/>
            <person name="Barry K.W."/>
            <person name="Haridas S."/>
            <person name="Chen C."/>
            <person name="Bauer D."/>
            <person name="Andreopoulos W."/>
            <person name="Pangilinan J."/>
            <person name="LaButti K."/>
            <person name="Riley R."/>
            <person name="Lipzen A."/>
            <person name="Clum A."/>
            <person name="Drula E."/>
            <person name="Henrissat B."/>
            <person name="Kohler A."/>
            <person name="Grigoriev I.V."/>
            <person name="Martin F.M."/>
            <person name="Hacquard S."/>
        </authorList>
    </citation>
    <scope>NUCLEOTIDE SEQUENCE</scope>
    <source>
        <strain evidence="7">MPI-SDFR-AT-0073</strain>
    </source>
</reference>
<feature type="transmembrane region" description="Helical" evidence="5">
    <location>
        <begin position="202"/>
        <end position="222"/>
    </location>
</feature>